<sequence length="160" mass="17647">MPHSPYSTAVIRDDFLLCVFKSFKPLWTTVQGCSEQPSLTCTKIITVYGLHKGSVVFDFLSARKVDEERKFRWGIPESGSRFKLALEHPDGSLARSAFTNASSRYQASALPSQIASGLPCRALLPTSSCRSLVFPVACGSSHTCTSPPSPMSYERRIQRI</sequence>
<name>A0A2H3CX98_ARMGA</name>
<dbReference type="OrthoDB" id="10630918at2759"/>
<protein>
    <submittedName>
        <fullName evidence="1">Uncharacterized protein</fullName>
    </submittedName>
</protein>
<proteinExistence type="predicted"/>
<organism evidence="1 2">
    <name type="scientific">Armillaria gallica</name>
    <name type="common">Bulbous honey fungus</name>
    <name type="synonym">Armillaria bulbosa</name>
    <dbReference type="NCBI Taxonomy" id="47427"/>
    <lineage>
        <taxon>Eukaryota</taxon>
        <taxon>Fungi</taxon>
        <taxon>Dikarya</taxon>
        <taxon>Basidiomycota</taxon>
        <taxon>Agaricomycotina</taxon>
        <taxon>Agaricomycetes</taxon>
        <taxon>Agaricomycetidae</taxon>
        <taxon>Agaricales</taxon>
        <taxon>Marasmiineae</taxon>
        <taxon>Physalacriaceae</taxon>
        <taxon>Armillaria</taxon>
    </lineage>
</organism>
<dbReference type="Proteomes" id="UP000217790">
    <property type="component" value="Unassembled WGS sequence"/>
</dbReference>
<dbReference type="InParanoid" id="A0A2H3CX98"/>
<gene>
    <name evidence="1" type="ORF">ARMGADRAFT_1089650</name>
</gene>
<keyword evidence="2" id="KW-1185">Reference proteome</keyword>
<evidence type="ECO:0000313" key="1">
    <source>
        <dbReference type="EMBL" id="PBK83088.1"/>
    </source>
</evidence>
<dbReference type="AlphaFoldDB" id="A0A2H3CX98"/>
<evidence type="ECO:0000313" key="2">
    <source>
        <dbReference type="Proteomes" id="UP000217790"/>
    </source>
</evidence>
<accession>A0A2H3CX98</accession>
<dbReference type="EMBL" id="KZ293709">
    <property type="protein sequence ID" value="PBK83088.1"/>
    <property type="molecule type" value="Genomic_DNA"/>
</dbReference>
<reference evidence="2" key="1">
    <citation type="journal article" date="2017" name="Nat. Ecol. Evol.">
        <title>Genome expansion and lineage-specific genetic innovations in the forest pathogenic fungi Armillaria.</title>
        <authorList>
            <person name="Sipos G."/>
            <person name="Prasanna A.N."/>
            <person name="Walter M.C."/>
            <person name="O'Connor E."/>
            <person name="Balint B."/>
            <person name="Krizsan K."/>
            <person name="Kiss B."/>
            <person name="Hess J."/>
            <person name="Varga T."/>
            <person name="Slot J."/>
            <person name="Riley R."/>
            <person name="Boka B."/>
            <person name="Rigling D."/>
            <person name="Barry K."/>
            <person name="Lee J."/>
            <person name="Mihaltcheva S."/>
            <person name="LaButti K."/>
            <person name="Lipzen A."/>
            <person name="Waldron R."/>
            <person name="Moloney N.M."/>
            <person name="Sperisen C."/>
            <person name="Kredics L."/>
            <person name="Vagvoelgyi C."/>
            <person name="Patrignani A."/>
            <person name="Fitzpatrick D."/>
            <person name="Nagy I."/>
            <person name="Doyle S."/>
            <person name="Anderson J.B."/>
            <person name="Grigoriev I.V."/>
            <person name="Gueldener U."/>
            <person name="Muensterkoetter M."/>
            <person name="Nagy L.G."/>
        </authorList>
    </citation>
    <scope>NUCLEOTIDE SEQUENCE [LARGE SCALE GENOMIC DNA]</scope>
    <source>
        <strain evidence="2">Ar21-2</strain>
    </source>
</reference>